<keyword evidence="2" id="KW-1185">Reference proteome</keyword>
<proteinExistence type="predicted"/>
<sequence>MFQDKTNIEIAGRESNAILKLIKSTQVGYFSVHFQFVIGLSTQLSVIYFESKATWLWSANTACSSSSHVAGDNLMDLSSGQNDIFKVAGSKIWNWIWKKFVYSIIAWKSTDYNLAVKIQVNETFKEECPSKKQ</sequence>
<gene>
    <name evidence="1" type="ORF">DdX_09198</name>
</gene>
<name>A0AAD4N6M6_9BILA</name>
<accession>A0AAD4N6M6</accession>
<comment type="caution">
    <text evidence="1">The sequence shown here is derived from an EMBL/GenBank/DDBJ whole genome shotgun (WGS) entry which is preliminary data.</text>
</comment>
<dbReference type="Proteomes" id="UP001201812">
    <property type="component" value="Unassembled WGS sequence"/>
</dbReference>
<dbReference type="EMBL" id="JAKKPZ010000016">
    <property type="protein sequence ID" value="KAI1713126.1"/>
    <property type="molecule type" value="Genomic_DNA"/>
</dbReference>
<evidence type="ECO:0000313" key="2">
    <source>
        <dbReference type="Proteomes" id="UP001201812"/>
    </source>
</evidence>
<dbReference type="AlphaFoldDB" id="A0AAD4N6M6"/>
<organism evidence="1 2">
    <name type="scientific">Ditylenchus destructor</name>
    <dbReference type="NCBI Taxonomy" id="166010"/>
    <lineage>
        <taxon>Eukaryota</taxon>
        <taxon>Metazoa</taxon>
        <taxon>Ecdysozoa</taxon>
        <taxon>Nematoda</taxon>
        <taxon>Chromadorea</taxon>
        <taxon>Rhabditida</taxon>
        <taxon>Tylenchina</taxon>
        <taxon>Tylenchomorpha</taxon>
        <taxon>Sphaerularioidea</taxon>
        <taxon>Anguinidae</taxon>
        <taxon>Anguininae</taxon>
        <taxon>Ditylenchus</taxon>
    </lineage>
</organism>
<protein>
    <submittedName>
        <fullName evidence="1">Uncharacterized protein</fullName>
    </submittedName>
</protein>
<reference evidence="1" key="1">
    <citation type="submission" date="2022-01" db="EMBL/GenBank/DDBJ databases">
        <title>Genome Sequence Resource for Two Populations of Ditylenchus destructor, the Migratory Endoparasitic Phytonematode.</title>
        <authorList>
            <person name="Zhang H."/>
            <person name="Lin R."/>
            <person name="Xie B."/>
        </authorList>
    </citation>
    <scope>NUCLEOTIDE SEQUENCE</scope>
    <source>
        <strain evidence="1">BazhouSP</strain>
    </source>
</reference>
<evidence type="ECO:0000313" key="1">
    <source>
        <dbReference type="EMBL" id="KAI1713126.1"/>
    </source>
</evidence>